<feature type="chain" id="PRO_5002238928" description="Ig-like domain-containing protein" evidence="2">
    <location>
        <begin position="30"/>
        <end position="533"/>
    </location>
</feature>
<dbReference type="RefSeq" id="XP_016254713.1">
    <property type="nucleotide sequence ID" value="XM_016387785.1"/>
</dbReference>
<proteinExistence type="predicted"/>
<sequence>MLASNRCRSLARLLSRAVLLEMPLLLALGESSNIEVDSPNQNAAVVVSVAPLTGPGLSTMTYQNIVSTPTTTSWAVPSSSMPSFADGQSSSVPSSQPLTTVTGILWENVTSTSFVTQGSDLPTSTSSTVASALPSGPISLATSAIADSFRPSKTTTTLTTRFRTTLYVTSVTTAPRLNTTLANPMWSDWTNGAPSPSKSWPAWMNSTASRIIPNMFSSGPPSATSTVKGESLPVATVTVYATSPLLTDSPTTTVTVTVLATSTETRLNSLTSGSSMVSTAGATNLSPHTSTTSVASVHTPSSAVNATTSSNVGPSLSLQLPSGVFLSTETNGVVYSYSGYVSANTTHYVSALGPVTTTCVPTTIVTYYDARGNATRTVPQCGPGIGPAVTPASGSTDLDTPIPQATPSSTASLPTTNPLPTAPAASLSGANPAPPPLSARPSGSPACSLIFGTSAPQGCTLTPAITSHASGVASAMPRLWRDGGVDSAAYTIVTKRDRAQTRVATTFPSTGFAGGQPTTLITLPRSRSPPPHA</sequence>
<protein>
    <recommendedName>
        <fullName evidence="5">Ig-like domain-containing protein</fullName>
    </recommendedName>
</protein>
<dbReference type="HOGENOM" id="CLU_510897_0_0_1"/>
<keyword evidence="2" id="KW-0732">Signal</keyword>
<organism evidence="3 4">
    <name type="scientific">Cladophialophora immunda</name>
    <dbReference type="NCBI Taxonomy" id="569365"/>
    <lineage>
        <taxon>Eukaryota</taxon>
        <taxon>Fungi</taxon>
        <taxon>Dikarya</taxon>
        <taxon>Ascomycota</taxon>
        <taxon>Pezizomycotina</taxon>
        <taxon>Eurotiomycetes</taxon>
        <taxon>Chaetothyriomycetidae</taxon>
        <taxon>Chaetothyriales</taxon>
        <taxon>Herpotrichiellaceae</taxon>
        <taxon>Cladophialophora</taxon>
    </lineage>
</organism>
<reference evidence="3 4" key="1">
    <citation type="submission" date="2015-01" db="EMBL/GenBank/DDBJ databases">
        <title>The Genome Sequence of Cladophialophora immunda CBS83496.</title>
        <authorList>
            <consortium name="The Broad Institute Genomics Platform"/>
            <person name="Cuomo C."/>
            <person name="de Hoog S."/>
            <person name="Gorbushina A."/>
            <person name="Stielow B."/>
            <person name="Teixiera M."/>
            <person name="Abouelleil A."/>
            <person name="Chapman S.B."/>
            <person name="Priest M."/>
            <person name="Young S.K."/>
            <person name="Wortman J."/>
            <person name="Nusbaum C."/>
            <person name="Birren B."/>
        </authorList>
    </citation>
    <scope>NUCLEOTIDE SEQUENCE [LARGE SCALE GENOMIC DNA]</scope>
    <source>
        <strain evidence="3 4">CBS 83496</strain>
    </source>
</reference>
<feature type="compositionally biased region" description="Low complexity" evidence="1">
    <location>
        <begin position="405"/>
        <end position="428"/>
    </location>
</feature>
<evidence type="ECO:0000313" key="4">
    <source>
        <dbReference type="Proteomes" id="UP000054466"/>
    </source>
</evidence>
<feature type="signal peptide" evidence="2">
    <location>
        <begin position="1"/>
        <end position="29"/>
    </location>
</feature>
<name>A0A0D2BAC8_9EURO</name>
<gene>
    <name evidence="3" type="ORF">PV07_01273</name>
</gene>
<feature type="region of interest" description="Disordered" evidence="1">
    <location>
        <begin position="382"/>
        <end position="444"/>
    </location>
</feature>
<dbReference type="GeneID" id="27340467"/>
<dbReference type="AlphaFoldDB" id="A0A0D2BAC8"/>
<dbReference type="OrthoDB" id="4160537at2759"/>
<evidence type="ECO:0008006" key="5">
    <source>
        <dbReference type="Google" id="ProtNLM"/>
    </source>
</evidence>
<feature type="compositionally biased region" description="Polar residues" evidence="1">
    <location>
        <begin position="271"/>
        <end position="285"/>
    </location>
</feature>
<accession>A0A0D2BAC8</accession>
<evidence type="ECO:0000256" key="2">
    <source>
        <dbReference type="SAM" id="SignalP"/>
    </source>
</evidence>
<dbReference type="VEuPathDB" id="FungiDB:PV07_01273"/>
<evidence type="ECO:0000256" key="1">
    <source>
        <dbReference type="SAM" id="MobiDB-lite"/>
    </source>
</evidence>
<dbReference type="EMBL" id="KN847040">
    <property type="protein sequence ID" value="KIW34497.1"/>
    <property type="molecule type" value="Genomic_DNA"/>
</dbReference>
<dbReference type="Proteomes" id="UP000054466">
    <property type="component" value="Unassembled WGS sequence"/>
</dbReference>
<keyword evidence="4" id="KW-1185">Reference proteome</keyword>
<evidence type="ECO:0000313" key="3">
    <source>
        <dbReference type="EMBL" id="KIW34497.1"/>
    </source>
</evidence>
<feature type="region of interest" description="Disordered" evidence="1">
    <location>
        <begin position="271"/>
        <end position="294"/>
    </location>
</feature>